<evidence type="ECO:0000313" key="3">
    <source>
        <dbReference type="Proteomes" id="UP000479710"/>
    </source>
</evidence>
<reference evidence="2 3" key="1">
    <citation type="submission" date="2019-11" db="EMBL/GenBank/DDBJ databases">
        <title>Whole genome sequence of Oryza granulata.</title>
        <authorList>
            <person name="Li W."/>
        </authorList>
    </citation>
    <scope>NUCLEOTIDE SEQUENCE [LARGE SCALE GENOMIC DNA]</scope>
    <source>
        <strain evidence="3">cv. Menghai</strain>
        <tissue evidence="2">Leaf</tissue>
    </source>
</reference>
<feature type="transmembrane region" description="Helical" evidence="1">
    <location>
        <begin position="99"/>
        <end position="123"/>
    </location>
</feature>
<keyword evidence="1" id="KW-1133">Transmembrane helix</keyword>
<name>A0A6G1C178_9ORYZ</name>
<evidence type="ECO:0000256" key="1">
    <source>
        <dbReference type="SAM" id="Phobius"/>
    </source>
</evidence>
<keyword evidence="1" id="KW-0472">Membrane</keyword>
<sequence>MPPGSPRHSSRWYPTTAGDATSFLLPPRKRGDLPPVLPTPHCKSACALGCSSPSFPFHHGTTTTALSLTRLPAVFAGHATSTASASAASPARAHLPPAYAASMIFSSVYLWSMYSFIIVWILCR</sequence>
<comment type="caution">
    <text evidence="2">The sequence shown here is derived from an EMBL/GenBank/DDBJ whole genome shotgun (WGS) entry which is preliminary data.</text>
</comment>
<dbReference type="AlphaFoldDB" id="A0A6G1C178"/>
<keyword evidence="1" id="KW-0812">Transmembrane</keyword>
<dbReference type="Proteomes" id="UP000479710">
    <property type="component" value="Unassembled WGS sequence"/>
</dbReference>
<organism evidence="2 3">
    <name type="scientific">Oryza meyeriana var. granulata</name>
    <dbReference type="NCBI Taxonomy" id="110450"/>
    <lineage>
        <taxon>Eukaryota</taxon>
        <taxon>Viridiplantae</taxon>
        <taxon>Streptophyta</taxon>
        <taxon>Embryophyta</taxon>
        <taxon>Tracheophyta</taxon>
        <taxon>Spermatophyta</taxon>
        <taxon>Magnoliopsida</taxon>
        <taxon>Liliopsida</taxon>
        <taxon>Poales</taxon>
        <taxon>Poaceae</taxon>
        <taxon>BOP clade</taxon>
        <taxon>Oryzoideae</taxon>
        <taxon>Oryzeae</taxon>
        <taxon>Oryzinae</taxon>
        <taxon>Oryza</taxon>
        <taxon>Oryza meyeriana</taxon>
    </lineage>
</organism>
<accession>A0A6G1C178</accession>
<protein>
    <submittedName>
        <fullName evidence="2">Uncharacterized protein</fullName>
    </submittedName>
</protein>
<dbReference type="EMBL" id="SPHZ02000011">
    <property type="protein sequence ID" value="KAF0893876.1"/>
    <property type="molecule type" value="Genomic_DNA"/>
</dbReference>
<gene>
    <name evidence="2" type="ORF">E2562_031411</name>
</gene>
<keyword evidence="3" id="KW-1185">Reference proteome</keyword>
<proteinExistence type="predicted"/>
<evidence type="ECO:0000313" key="2">
    <source>
        <dbReference type="EMBL" id="KAF0893876.1"/>
    </source>
</evidence>